<dbReference type="RefSeq" id="WP_032051877.1">
    <property type="nucleotide sequence ID" value="NZ_JEWH01000095.1"/>
</dbReference>
<keyword evidence="1" id="KW-0472">Membrane</keyword>
<dbReference type="EMBL" id="JEWH01000095">
    <property type="protein sequence ID" value="EXB03430.1"/>
    <property type="molecule type" value="Genomic_DNA"/>
</dbReference>
<feature type="transmembrane region" description="Helical" evidence="1">
    <location>
        <begin position="21"/>
        <end position="38"/>
    </location>
</feature>
<dbReference type="EMBL" id="JEWH01000156">
    <property type="protein sequence ID" value="EXA99922.1"/>
    <property type="molecule type" value="Genomic_DNA"/>
</dbReference>
<keyword evidence="1" id="KW-0812">Transmembrane</keyword>
<gene>
    <name evidence="3" type="ORF">J512_4063</name>
    <name evidence="2" type="ORF">J512_4397</name>
</gene>
<dbReference type="Proteomes" id="UP000020595">
    <property type="component" value="Unassembled WGS sequence"/>
</dbReference>
<proteinExistence type="predicted"/>
<reference evidence="2 4" key="1">
    <citation type="submission" date="2014-02" db="EMBL/GenBank/DDBJ databases">
        <title>Comparative genomics and transcriptomics to identify genetic mechanisms underlying the emergence of carbapenem resistant Acinetobacter baumannii (CRAb).</title>
        <authorList>
            <person name="Harris A.D."/>
            <person name="Johnson K.J."/>
            <person name="George J."/>
            <person name="Shefchek K."/>
            <person name="Daugherty S.C."/>
            <person name="Parankush S."/>
            <person name="Sadzewicz L."/>
            <person name="Tallon L."/>
            <person name="Sengamalay N."/>
            <person name="Hazen T.H."/>
            <person name="Rasko D.A."/>
        </authorList>
    </citation>
    <scope>NUCLEOTIDE SEQUENCE [LARGE SCALE GENOMIC DNA]</scope>
    <source>
        <strain evidence="2 4">1295743</strain>
    </source>
</reference>
<sequence>MELLTHFHEYLELSSPVLKEIFVNLIVTYSIFFVFFKLNNLIKANTQKSILAWIKVCLNELRATLVLPDDIKEINFPTWANRWINYFFGTTWFIGSFLFTLFGLLITILMMYSKNTLSLPNSLLAIGIWFIFICGARFFYVEGRKAFALAKRNRLMS</sequence>
<feature type="transmembrane region" description="Helical" evidence="1">
    <location>
        <begin position="86"/>
        <end position="111"/>
    </location>
</feature>
<evidence type="ECO:0000256" key="1">
    <source>
        <dbReference type="SAM" id="Phobius"/>
    </source>
</evidence>
<accession>A0A009I7S2</accession>
<feature type="transmembrane region" description="Helical" evidence="1">
    <location>
        <begin position="123"/>
        <end position="141"/>
    </location>
</feature>
<evidence type="ECO:0000313" key="4">
    <source>
        <dbReference type="Proteomes" id="UP000020595"/>
    </source>
</evidence>
<protein>
    <submittedName>
        <fullName evidence="2">Uncharacterized protein</fullName>
    </submittedName>
</protein>
<dbReference type="AlphaFoldDB" id="A0A009I7S2"/>
<name>A0A009I7S2_ACIB9</name>
<keyword evidence="1" id="KW-1133">Transmembrane helix</keyword>
<comment type="caution">
    <text evidence="2">The sequence shown here is derived from an EMBL/GenBank/DDBJ whole genome shotgun (WGS) entry which is preliminary data.</text>
</comment>
<organism evidence="2 4">
    <name type="scientific">Acinetobacter baumannii (strain 1295743)</name>
    <dbReference type="NCBI Taxonomy" id="1310613"/>
    <lineage>
        <taxon>Bacteria</taxon>
        <taxon>Pseudomonadati</taxon>
        <taxon>Pseudomonadota</taxon>
        <taxon>Gammaproteobacteria</taxon>
        <taxon>Moraxellales</taxon>
        <taxon>Moraxellaceae</taxon>
        <taxon>Acinetobacter</taxon>
        <taxon>Acinetobacter calcoaceticus/baumannii complex</taxon>
    </lineage>
</organism>
<evidence type="ECO:0000313" key="3">
    <source>
        <dbReference type="EMBL" id="EXB03430.1"/>
    </source>
</evidence>
<evidence type="ECO:0000313" key="2">
    <source>
        <dbReference type="EMBL" id="EXA99922.1"/>
    </source>
</evidence>